<keyword evidence="4 7" id="KW-0812">Transmembrane</keyword>
<protein>
    <submittedName>
        <fullName evidence="9">Mg2+ transporter-C (MgtC) family protein</fullName>
    </submittedName>
</protein>
<evidence type="ECO:0000256" key="7">
    <source>
        <dbReference type="SAM" id="Phobius"/>
    </source>
</evidence>
<keyword evidence="6 7" id="KW-0472">Membrane</keyword>
<proteinExistence type="inferred from homology"/>
<dbReference type="InterPro" id="IPR003416">
    <property type="entry name" value="MgtC/SapB/SrpB/YhiD_fam"/>
</dbReference>
<dbReference type="STRING" id="1784.VC42_26415"/>
<comment type="caution">
    <text evidence="9">The sequence shown here is derived from an EMBL/GenBank/DDBJ whole genome shotgun (WGS) entry which is preliminary data.</text>
</comment>
<evidence type="ECO:0000256" key="6">
    <source>
        <dbReference type="ARBA" id="ARBA00023136"/>
    </source>
</evidence>
<dbReference type="GO" id="GO:0005886">
    <property type="term" value="C:plasma membrane"/>
    <property type="evidence" value="ECO:0007669"/>
    <property type="project" value="UniProtKB-SubCell"/>
</dbReference>
<evidence type="ECO:0000313" key="9">
    <source>
        <dbReference type="EMBL" id="ORJ57873.1"/>
    </source>
</evidence>
<accession>A0A1X0XY33</accession>
<dbReference type="PANTHER" id="PTHR33778">
    <property type="entry name" value="PROTEIN MGTC"/>
    <property type="match status" value="1"/>
</dbReference>
<dbReference type="Proteomes" id="UP000193040">
    <property type="component" value="Unassembled WGS sequence"/>
</dbReference>
<dbReference type="EMBL" id="MZZM01000025">
    <property type="protein sequence ID" value="ORJ57873.1"/>
    <property type="molecule type" value="Genomic_DNA"/>
</dbReference>
<organism evidence="9 10">
    <name type="scientific">Mycobacterium simiae</name>
    <name type="common">Mycobacterium habana</name>
    <dbReference type="NCBI Taxonomy" id="1784"/>
    <lineage>
        <taxon>Bacteria</taxon>
        <taxon>Bacillati</taxon>
        <taxon>Actinomycetota</taxon>
        <taxon>Actinomycetes</taxon>
        <taxon>Mycobacteriales</taxon>
        <taxon>Mycobacteriaceae</taxon>
        <taxon>Mycobacterium</taxon>
        <taxon>Mycobacterium simiae complex</taxon>
    </lineage>
</organism>
<dbReference type="Pfam" id="PF02308">
    <property type="entry name" value="MgtC"/>
    <property type="match status" value="1"/>
</dbReference>
<dbReference type="PANTHER" id="PTHR33778:SF1">
    <property type="entry name" value="MAGNESIUM TRANSPORTER YHID-RELATED"/>
    <property type="match status" value="1"/>
</dbReference>
<dbReference type="InterPro" id="IPR049177">
    <property type="entry name" value="MgtC_SapB_SrpB_YhiD_N"/>
</dbReference>
<comment type="similarity">
    <text evidence="2">Belongs to the MgtC/SapB family.</text>
</comment>
<evidence type="ECO:0000256" key="3">
    <source>
        <dbReference type="ARBA" id="ARBA00022475"/>
    </source>
</evidence>
<feature type="transmembrane region" description="Helical" evidence="7">
    <location>
        <begin position="20"/>
        <end position="39"/>
    </location>
</feature>
<keyword evidence="10" id="KW-1185">Reference proteome</keyword>
<evidence type="ECO:0000256" key="4">
    <source>
        <dbReference type="ARBA" id="ARBA00022692"/>
    </source>
</evidence>
<evidence type="ECO:0000256" key="1">
    <source>
        <dbReference type="ARBA" id="ARBA00004651"/>
    </source>
</evidence>
<dbReference type="RefSeq" id="WP_084952405.1">
    <property type="nucleotide sequence ID" value="NZ_JASWDE010000008.1"/>
</dbReference>
<feature type="domain" description="MgtC/SapB/SrpB/YhiD N-terminal" evidence="8">
    <location>
        <begin position="23"/>
        <end position="152"/>
    </location>
</feature>
<gene>
    <name evidence="9" type="ORF">B5M45_19960</name>
</gene>
<evidence type="ECO:0000313" key="10">
    <source>
        <dbReference type="Proteomes" id="UP000193040"/>
    </source>
</evidence>
<dbReference type="PRINTS" id="PR01837">
    <property type="entry name" value="MGTCSAPBPROT"/>
</dbReference>
<evidence type="ECO:0000256" key="2">
    <source>
        <dbReference type="ARBA" id="ARBA00009298"/>
    </source>
</evidence>
<reference evidence="9 10" key="1">
    <citation type="submission" date="2017-03" db="EMBL/GenBank/DDBJ databases">
        <title>Genomic insights into Mycobacterium simiae human colonization.</title>
        <authorList>
            <person name="Steffani J.L."/>
            <person name="Brunck M.E."/>
            <person name="Cruz E."/>
            <person name="Montiel R."/>
            <person name="Barona F."/>
        </authorList>
    </citation>
    <scope>NUCLEOTIDE SEQUENCE [LARGE SCALE GENOMIC DNA]</scope>
    <source>
        <strain evidence="9 10">MsiGto</strain>
    </source>
</reference>
<sequence>MGDWLSGPLLGGNVQNLRHIVELFAAFGLTALIGLERTVQGKSAGLRTQTIVGTSAALIMLVSKYGFANVLAPGTVILDPSRVAAQIVTGVGFLGAGLIITRRGAVHGLTTAAAVWESAAVGMASGAGLLLLAMVVVLLHFVSALAFSAVERQLGARLRGTTRLQVIYENGRGVLREVLRVCGQRDWQLTELDADAHDIDNGEVRVTMTLSGSRMGMAPEALTAINGVIAVLRAEEMTD</sequence>
<keyword evidence="3" id="KW-1003">Cell membrane</keyword>
<evidence type="ECO:0000259" key="8">
    <source>
        <dbReference type="Pfam" id="PF02308"/>
    </source>
</evidence>
<keyword evidence="5 7" id="KW-1133">Transmembrane helix</keyword>
<comment type="subcellular location">
    <subcellularLocation>
        <location evidence="1">Cell membrane</location>
        <topology evidence="1">Multi-pass membrane protein</topology>
    </subcellularLocation>
</comment>
<name>A0A1X0XY33_MYCSI</name>
<dbReference type="AlphaFoldDB" id="A0A1X0XY33"/>
<feature type="transmembrane region" description="Helical" evidence="7">
    <location>
        <begin position="83"/>
        <end position="100"/>
    </location>
</feature>
<feature type="transmembrane region" description="Helical" evidence="7">
    <location>
        <begin position="130"/>
        <end position="150"/>
    </location>
</feature>
<evidence type="ECO:0000256" key="5">
    <source>
        <dbReference type="ARBA" id="ARBA00022989"/>
    </source>
</evidence>
<feature type="transmembrane region" description="Helical" evidence="7">
    <location>
        <begin position="51"/>
        <end position="71"/>
    </location>
</feature>